<dbReference type="Proteomes" id="UP001200110">
    <property type="component" value="Unassembled WGS sequence"/>
</dbReference>
<keyword evidence="4" id="KW-0520">NAD</keyword>
<dbReference type="HAMAP" id="MF_01216">
    <property type="entry name" value="Azoreductase_type1"/>
    <property type="match status" value="1"/>
</dbReference>
<evidence type="ECO:0000313" key="10">
    <source>
        <dbReference type="Proteomes" id="UP001200110"/>
    </source>
</evidence>
<evidence type="ECO:0000256" key="3">
    <source>
        <dbReference type="ARBA" id="ARBA00023002"/>
    </source>
</evidence>
<dbReference type="Gene3D" id="3.40.50.360">
    <property type="match status" value="1"/>
</dbReference>
<proteinExistence type="inferred from homology"/>
<name>A0ABS9IPE4_9ACTN</name>
<keyword evidence="3" id="KW-0560">Oxidoreductase</keyword>
<keyword evidence="2" id="KW-0288">FMN</keyword>
<dbReference type="RefSeq" id="WP_236996651.1">
    <property type="nucleotide sequence ID" value="NZ_JAKKOR010000002.1"/>
</dbReference>
<dbReference type="InterPro" id="IPR023048">
    <property type="entry name" value="NADH:quinone_OxRdtase_FMN_depd"/>
</dbReference>
<keyword evidence="10" id="KW-1185">Reference proteome</keyword>
<feature type="region of interest" description="Disordered" evidence="7">
    <location>
        <begin position="189"/>
        <end position="229"/>
    </location>
</feature>
<dbReference type="SUPFAM" id="SSF52218">
    <property type="entry name" value="Flavoproteins"/>
    <property type="match status" value="1"/>
</dbReference>
<dbReference type="InterPro" id="IPR029039">
    <property type="entry name" value="Flavoprotein-like_sf"/>
</dbReference>
<gene>
    <name evidence="9" type="ORF">L5G33_02880</name>
</gene>
<protein>
    <recommendedName>
        <fullName evidence="5">FMN-dependent NADH-azoreductase</fullName>
        <ecNumber evidence="5">1.7.1.17</ecNumber>
    </recommendedName>
</protein>
<feature type="domain" description="Flavodoxin-like fold" evidence="8">
    <location>
        <begin position="4"/>
        <end position="191"/>
    </location>
</feature>
<comment type="catalytic activity">
    <reaction evidence="6">
        <text>N,N-dimethyl-1,4-phenylenediamine + anthranilate + 2 NAD(+) = 2-(4-dimethylaminophenyl)diazenylbenzoate + 2 NADH + 2 H(+)</text>
        <dbReference type="Rhea" id="RHEA:55872"/>
        <dbReference type="ChEBI" id="CHEBI:15378"/>
        <dbReference type="ChEBI" id="CHEBI:15783"/>
        <dbReference type="ChEBI" id="CHEBI:16567"/>
        <dbReference type="ChEBI" id="CHEBI:57540"/>
        <dbReference type="ChEBI" id="CHEBI:57945"/>
        <dbReference type="ChEBI" id="CHEBI:71579"/>
        <dbReference type="EC" id="1.7.1.17"/>
    </reaction>
    <physiologicalReaction direction="right-to-left" evidence="6">
        <dbReference type="Rhea" id="RHEA:55874"/>
    </physiologicalReaction>
</comment>
<evidence type="ECO:0000256" key="1">
    <source>
        <dbReference type="ARBA" id="ARBA00022630"/>
    </source>
</evidence>
<dbReference type="InterPro" id="IPR050104">
    <property type="entry name" value="FMN-dep_NADH:Q_OxRdtase_AzoR1"/>
</dbReference>
<evidence type="ECO:0000256" key="5">
    <source>
        <dbReference type="ARBA" id="ARBA00024061"/>
    </source>
</evidence>
<accession>A0ABS9IPE4</accession>
<dbReference type="EC" id="1.7.1.17" evidence="5"/>
<dbReference type="InterPro" id="IPR003680">
    <property type="entry name" value="Flavodoxin_fold"/>
</dbReference>
<dbReference type="EMBL" id="JAKKOR010000002">
    <property type="protein sequence ID" value="MCF8587410.1"/>
    <property type="molecule type" value="Genomic_DNA"/>
</dbReference>
<reference evidence="9 10" key="1">
    <citation type="submission" date="2022-01" db="EMBL/GenBank/DDBJ databases">
        <authorList>
            <person name="Huang Y."/>
        </authorList>
    </citation>
    <scope>NUCLEOTIDE SEQUENCE [LARGE SCALE GENOMIC DNA]</scope>
    <source>
        <strain evidence="9 10">HY366</strain>
    </source>
</reference>
<dbReference type="PANTHER" id="PTHR43741">
    <property type="entry name" value="FMN-DEPENDENT NADH-AZOREDUCTASE 1"/>
    <property type="match status" value="1"/>
</dbReference>
<feature type="non-terminal residue" evidence="9">
    <location>
        <position position="229"/>
    </location>
</feature>
<dbReference type="Pfam" id="PF02525">
    <property type="entry name" value="Flavodoxin_2"/>
    <property type="match status" value="1"/>
</dbReference>
<sequence length="229" mass="23826">MTYLLAVDSSISGPDSVSRPLVAEFADSWCAAGPDRSVVSRDLAANPVPHLTTAGLHYAEVLRRPHESVDPAAADLQRELIDEVAGAAAVVIGAPMYNWSIPSTLKTWLDHLHVLGVTTSSDDQPGKLQGIPVVVVSPRGLAYDDSDPGQAGDHTVPAIEKILAGSMGMDVTSVVVDYTLAERLPAVAEHAPAGESSKAAARERIRELGGGGGGGPPPPPPEVKICHQD</sequence>
<evidence type="ECO:0000259" key="8">
    <source>
        <dbReference type="Pfam" id="PF02525"/>
    </source>
</evidence>
<organism evidence="9 10">
    <name type="scientific">Gordonia liuliyuniae</name>
    <dbReference type="NCBI Taxonomy" id="2911517"/>
    <lineage>
        <taxon>Bacteria</taxon>
        <taxon>Bacillati</taxon>
        <taxon>Actinomycetota</taxon>
        <taxon>Actinomycetes</taxon>
        <taxon>Mycobacteriales</taxon>
        <taxon>Gordoniaceae</taxon>
        <taxon>Gordonia</taxon>
    </lineage>
</organism>
<keyword evidence="1" id="KW-0285">Flavoprotein</keyword>
<comment type="caution">
    <text evidence="9">The sequence shown here is derived from an EMBL/GenBank/DDBJ whole genome shotgun (WGS) entry which is preliminary data.</text>
</comment>
<dbReference type="PANTHER" id="PTHR43741:SF4">
    <property type="entry name" value="FMN-DEPENDENT NADH:QUINONE OXIDOREDUCTASE"/>
    <property type="match status" value="1"/>
</dbReference>
<evidence type="ECO:0000256" key="2">
    <source>
        <dbReference type="ARBA" id="ARBA00022643"/>
    </source>
</evidence>
<evidence type="ECO:0000313" key="9">
    <source>
        <dbReference type="EMBL" id="MCF8587410.1"/>
    </source>
</evidence>
<evidence type="ECO:0000256" key="6">
    <source>
        <dbReference type="ARBA" id="ARBA00048542"/>
    </source>
</evidence>
<evidence type="ECO:0000256" key="7">
    <source>
        <dbReference type="SAM" id="MobiDB-lite"/>
    </source>
</evidence>
<evidence type="ECO:0000256" key="4">
    <source>
        <dbReference type="ARBA" id="ARBA00023027"/>
    </source>
</evidence>